<organism evidence="1 2">
    <name type="scientific">Dyella acidiphila</name>
    <dbReference type="NCBI Taxonomy" id="2775866"/>
    <lineage>
        <taxon>Bacteria</taxon>
        <taxon>Pseudomonadati</taxon>
        <taxon>Pseudomonadota</taxon>
        <taxon>Gammaproteobacteria</taxon>
        <taxon>Lysobacterales</taxon>
        <taxon>Rhodanobacteraceae</taxon>
        <taxon>Dyella</taxon>
    </lineage>
</organism>
<accession>A0ABR9GCJ0</accession>
<sequence length="157" mass="17188">MSFDLYLQRFKSGGSAEVSRTEVLAVLRRHTQVAADRFGFYLVDFPDGSSVEFSAKGLEDEESFTGCAFLVRGFSQSIVDFVFDVAKTGDMVILNAQGTGDASNPVAILTDTSQAKNLPTEGLPNPVICESGKHLSELLGVGYQHWREFRDQVTGDR</sequence>
<reference evidence="1 2" key="1">
    <citation type="submission" date="2020-09" db="EMBL/GenBank/DDBJ databases">
        <title>Dyella sp. 7MK23 isolated from forest soil.</title>
        <authorList>
            <person name="Fu J."/>
        </authorList>
    </citation>
    <scope>NUCLEOTIDE SEQUENCE [LARGE SCALE GENOMIC DNA]</scope>
    <source>
        <strain evidence="1 2">7MK23</strain>
    </source>
</reference>
<dbReference type="EMBL" id="JACZZA010000009">
    <property type="protein sequence ID" value="MBE1161773.1"/>
    <property type="molecule type" value="Genomic_DNA"/>
</dbReference>
<evidence type="ECO:0000313" key="2">
    <source>
        <dbReference type="Proteomes" id="UP000651010"/>
    </source>
</evidence>
<dbReference type="RefSeq" id="WP_192556612.1">
    <property type="nucleotide sequence ID" value="NZ_JACZZA010000009.1"/>
</dbReference>
<evidence type="ECO:0000313" key="1">
    <source>
        <dbReference type="EMBL" id="MBE1161773.1"/>
    </source>
</evidence>
<name>A0ABR9GCJ0_9GAMM</name>
<keyword evidence="2" id="KW-1185">Reference proteome</keyword>
<protein>
    <submittedName>
        <fullName evidence="1">Uncharacterized protein</fullName>
    </submittedName>
</protein>
<proteinExistence type="predicted"/>
<comment type="caution">
    <text evidence="1">The sequence shown here is derived from an EMBL/GenBank/DDBJ whole genome shotgun (WGS) entry which is preliminary data.</text>
</comment>
<gene>
    <name evidence="1" type="ORF">IGX34_15425</name>
</gene>
<dbReference type="Proteomes" id="UP000651010">
    <property type="component" value="Unassembled WGS sequence"/>
</dbReference>